<protein>
    <submittedName>
        <fullName evidence="1">Uncharacterized protein</fullName>
    </submittedName>
</protein>
<proteinExistence type="predicted"/>
<feature type="non-terminal residue" evidence="1">
    <location>
        <position position="1"/>
    </location>
</feature>
<comment type="caution">
    <text evidence="1">The sequence shown here is derived from an EMBL/GenBank/DDBJ whole genome shotgun (WGS) entry which is preliminary data.</text>
</comment>
<gene>
    <name evidence="1" type="ORF">S01H4_06269</name>
</gene>
<name>X1BP44_9ZZZZ</name>
<dbReference type="EMBL" id="BART01001911">
    <property type="protein sequence ID" value="GAG73906.1"/>
    <property type="molecule type" value="Genomic_DNA"/>
</dbReference>
<evidence type="ECO:0000313" key="1">
    <source>
        <dbReference type="EMBL" id="GAG73906.1"/>
    </source>
</evidence>
<accession>X1BP44</accession>
<dbReference type="AlphaFoldDB" id="X1BP44"/>
<sequence>LGYVGLVSVPLVTSSPQAYAGSTELTDLATALYENIQQISGGEQMPSLATLQSYGLDVHFYGTDDSLSVVEGYYNVQMDSWNLEHVDSGRGWTTKIWRNMAYGFGFMGAEHILMKSRTGYNTIYMTIEGPATAWAPLLSQLD</sequence>
<organism evidence="1">
    <name type="scientific">marine sediment metagenome</name>
    <dbReference type="NCBI Taxonomy" id="412755"/>
    <lineage>
        <taxon>unclassified sequences</taxon>
        <taxon>metagenomes</taxon>
        <taxon>ecological metagenomes</taxon>
    </lineage>
</organism>
<reference evidence="1" key="1">
    <citation type="journal article" date="2014" name="Front. Microbiol.">
        <title>High frequency of phylogenetically diverse reductive dehalogenase-homologous genes in deep subseafloor sedimentary metagenomes.</title>
        <authorList>
            <person name="Kawai M."/>
            <person name="Futagami T."/>
            <person name="Toyoda A."/>
            <person name="Takaki Y."/>
            <person name="Nishi S."/>
            <person name="Hori S."/>
            <person name="Arai W."/>
            <person name="Tsubouchi T."/>
            <person name="Morono Y."/>
            <person name="Uchiyama I."/>
            <person name="Ito T."/>
            <person name="Fujiyama A."/>
            <person name="Inagaki F."/>
            <person name="Takami H."/>
        </authorList>
    </citation>
    <scope>NUCLEOTIDE SEQUENCE</scope>
    <source>
        <strain evidence="1">Expedition CK06-06</strain>
    </source>
</reference>